<gene>
    <name evidence="7" type="ORF">KDH_59400</name>
</gene>
<proteinExistence type="predicted"/>
<dbReference type="Proteomes" id="UP001344906">
    <property type="component" value="Unassembled WGS sequence"/>
</dbReference>
<dbReference type="Pfam" id="PF03610">
    <property type="entry name" value="EIIA-man"/>
    <property type="match status" value="1"/>
</dbReference>
<protein>
    <recommendedName>
        <fullName evidence="3">phosphoenolpyruvate--glycerone phosphotransferase</fullName>
        <ecNumber evidence="3">2.7.1.121</ecNumber>
    </recommendedName>
</protein>
<feature type="domain" description="PTS EIIA type-4" evidence="6">
    <location>
        <begin position="2"/>
        <end position="129"/>
    </location>
</feature>
<dbReference type="NCBIfam" id="TIGR02364">
    <property type="entry name" value="dha_pts"/>
    <property type="match status" value="1"/>
</dbReference>
<dbReference type="PROSITE" id="PS51096">
    <property type="entry name" value="PTS_EIIA_TYPE_4"/>
    <property type="match status" value="1"/>
</dbReference>
<dbReference type="PANTHER" id="PTHR38594">
    <property type="entry name" value="PEP-DEPENDENT DIHYDROXYACETONE KINASE, PHOSPHORYL DONOR SUBUNIT DHAM"/>
    <property type="match status" value="1"/>
</dbReference>
<comment type="function">
    <text evidence="2">Component of the dihydroxyacetone kinase complex, which is responsible for the phosphoenolpyruvate (PEP)-dependent phosphorylation of dihydroxyacetone. DhaM serves as the phosphoryl donor. Is phosphorylated by phosphoenolpyruvate in an EI- and HPr-dependent reaction, and a phosphorelay system on histidine residues finally leads to phosphoryl transfer to DhaL and dihydroxyacetone.</text>
</comment>
<dbReference type="EMBL" id="BSRI01000002">
    <property type="protein sequence ID" value="GLV59112.1"/>
    <property type="molecule type" value="Genomic_DNA"/>
</dbReference>
<dbReference type="PANTHER" id="PTHR38594:SF1">
    <property type="entry name" value="PEP-DEPENDENT DIHYDROXYACETONE KINASE, PHOSPHORYL DONOR SUBUNIT DHAM"/>
    <property type="match status" value="1"/>
</dbReference>
<dbReference type="Gene3D" id="3.40.50.510">
    <property type="entry name" value="Phosphotransferase system, mannose-type IIA component"/>
    <property type="match status" value="1"/>
</dbReference>
<comment type="catalytic activity">
    <reaction evidence="1">
        <text>dihydroxyacetone + phosphoenolpyruvate = dihydroxyacetone phosphate + pyruvate</text>
        <dbReference type="Rhea" id="RHEA:18381"/>
        <dbReference type="ChEBI" id="CHEBI:15361"/>
        <dbReference type="ChEBI" id="CHEBI:16016"/>
        <dbReference type="ChEBI" id="CHEBI:57642"/>
        <dbReference type="ChEBI" id="CHEBI:58702"/>
        <dbReference type="EC" id="2.7.1.121"/>
    </reaction>
</comment>
<dbReference type="SUPFAM" id="SSF53062">
    <property type="entry name" value="PTS system fructose IIA component-like"/>
    <property type="match status" value="1"/>
</dbReference>
<dbReference type="RefSeq" id="WP_338255606.1">
    <property type="nucleotide sequence ID" value="NZ_BSRI01000002.1"/>
</dbReference>
<organism evidence="7 8">
    <name type="scientific">Dictyobacter halimunensis</name>
    <dbReference type="NCBI Taxonomy" id="3026934"/>
    <lineage>
        <taxon>Bacteria</taxon>
        <taxon>Bacillati</taxon>
        <taxon>Chloroflexota</taxon>
        <taxon>Ktedonobacteria</taxon>
        <taxon>Ktedonobacterales</taxon>
        <taxon>Dictyobacteraceae</taxon>
        <taxon>Dictyobacter</taxon>
    </lineage>
</organism>
<accession>A0ABQ6G2U0</accession>
<dbReference type="InterPro" id="IPR036662">
    <property type="entry name" value="PTS_EIIA_man-typ_sf"/>
</dbReference>
<evidence type="ECO:0000256" key="4">
    <source>
        <dbReference type="ARBA" id="ARBA00022679"/>
    </source>
</evidence>
<evidence type="ECO:0000313" key="7">
    <source>
        <dbReference type="EMBL" id="GLV59112.1"/>
    </source>
</evidence>
<keyword evidence="4" id="KW-0808">Transferase</keyword>
<evidence type="ECO:0000256" key="3">
    <source>
        <dbReference type="ARBA" id="ARBA00012095"/>
    </source>
</evidence>
<evidence type="ECO:0000256" key="5">
    <source>
        <dbReference type="ARBA" id="ARBA00046577"/>
    </source>
</evidence>
<comment type="subunit">
    <text evidence="5">Homodimer. The dihydroxyacetone kinase complex is composed of a homodimer of DhaM, a homodimer of DhaK and the subunit DhaL.</text>
</comment>
<dbReference type="InterPro" id="IPR004701">
    <property type="entry name" value="PTS_EIIA_man-typ"/>
</dbReference>
<evidence type="ECO:0000259" key="6">
    <source>
        <dbReference type="PROSITE" id="PS51096"/>
    </source>
</evidence>
<reference evidence="7 8" key="1">
    <citation type="submission" date="2023-02" db="EMBL/GenBank/DDBJ databases">
        <title>Dictyobacter halimunensis sp. nov., a new member of the class Ktedonobacteria from forest soil in a geothermal area.</title>
        <authorList>
            <person name="Rachmania M.K."/>
            <person name="Ningsih F."/>
            <person name="Sakai Y."/>
            <person name="Yabe S."/>
            <person name="Yokota A."/>
            <person name="Sjamsuridzal W."/>
        </authorList>
    </citation>
    <scope>NUCLEOTIDE SEQUENCE [LARGE SCALE GENOMIC DNA]</scope>
    <source>
        <strain evidence="7 8">S3.2.2.5</strain>
    </source>
</reference>
<evidence type="ECO:0000256" key="2">
    <source>
        <dbReference type="ARBA" id="ARBA00002788"/>
    </source>
</evidence>
<name>A0ABQ6G2U0_9CHLR</name>
<dbReference type="EC" id="2.7.1.121" evidence="3"/>
<keyword evidence="8" id="KW-1185">Reference proteome</keyword>
<dbReference type="InterPro" id="IPR012844">
    <property type="entry name" value="DhaM_N"/>
</dbReference>
<evidence type="ECO:0000313" key="8">
    <source>
        <dbReference type="Proteomes" id="UP001344906"/>
    </source>
</evidence>
<comment type="caution">
    <text evidence="7">The sequence shown here is derived from an EMBL/GenBank/DDBJ whole genome shotgun (WGS) entry which is preliminary data.</text>
</comment>
<sequence length="138" mass="13918">MAVGIVIVSHSARLAEGVAELAEQMSMGEVTIAVAGGTDDGSVGTSLDKVIAALQKASNPEGTLVLLDLGSAVMVTEMALEQLDPSERQNIIISTAPLVEGAVLAAVEASAGSTLAEVAEAANNGHEMPKGKPERNPS</sequence>
<dbReference type="InterPro" id="IPR039643">
    <property type="entry name" value="DhaM"/>
</dbReference>
<evidence type="ECO:0000256" key="1">
    <source>
        <dbReference type="ARBA" id="ARBA00001113"/>
    </source>
</evidence>